<keyword evidence="1" id="KW-0808">Transferase</keyword>
<organism evidence="11 12">
    <name type="scientific">Zosterops borbonicus</name>
    <dbReference type="NCBI Taxonomy" id="364589"/>
    <lineage>
        <taxon>Eukaryota</taxon>
        <taxon>Metazoa</taxon>
        <taxon>Chordata</taxon>
        <taxon>Craniata</taxon>
        <taxon>Vertebrata</taxon>
        <taxon>Euteleostomi</taxon>
        <taxon>Archelosauria</taxon>
        <taxon>Archosauria</taxon>
        <taxon>Dinosauria</taxon>
        <taxon>Saurischia</taxon>
        <taxon>Theropoda</taxon>
        <taxon>Coelurosauria</taxon>
        <taxon>Aves</taxon>
        <taxon>Neognathae</taxon>
        <taxon>Neoaves</taxon>
        <taxon>Telluraves</taxon>
        <taxon>Australaves</taxon>
        <taxon>Passeriformes</taxon>
        <taxon>Sylvioidea</taxon>
        <taxon>Zosteropidae</taxon>
        <taxon>Zosterops</taxon>
    </lineage>
</organism>
<keyword evidence="3" id="KW-0540">Nuclease</keyword>
<evidence type="ECO:0000259" key="10">
    <source>
        <dbReference type="PROSITE" id="PS51027"/>
    </source>
</evidence>
<dbReference type="InterPro" id="IPR001037">
    <property type="entry name" value="Integrase_C_retrovir"/>
</dbReference>
<keyword evidence="7" id="KW-0229">DNA integration</keyword>
<accession>A0A8K1GDM1</accession>
<keyword evidence="2" id="KW-0548">Nucleotidyltransferase</keyword>
<dbReference type="GO" id="GO:0030496">
    <property type="term" value="C:midbody"/>
    <property type="evidence" value="ECO:0007669"/>
    <property type="project" value="TreeGrafter"/>
</dbReference>
<evidence type="ECO:0000313" key="12">
    <source>
        <dbReference type="Proteomes" id="UP000796761"/>
    </source>
</evidence>
<evidence type="ECO:0000256" key="7">
    <source>
        <dbReference type="ARBA" id="ARBA00022908"/>
    </source>
</evidence>
<dbReference type="Proteomes" id="UP000796761">
    <property type="component" value="Unassembled WGS sequence"/>
</dbReference>
<dbReference type="EMBL" id="SWJQ01000295">
    <property type="protein sequence ID" value="TRZ16791.1"/>
    <property type="molecule type" value="Genomic_DNA"/>
</dbReference>
<dbReference type="PANTHER" id="PTHR46302:SF3">
    <property type="entry name" value="DOUBLECORTIN DOMAIN-CONTAINING PROTEIN 1"/>
    <property type="match status" value="1"/>
</dbReference>
<keyword evidence="12" id="KW-1185">Reference proteome</keyword>
<dbReference type="Gene3D" id="2.30.30.10">
    <property type="entry name" value="Integrase, C-terminal domain superfamily, retroviral"/>
    <property type="match status" value="1"/>
</dbReference>
<dbReference type="OrthoDB" id="9999986at2759"/>
<dbReference type="PROSITE" id="PS51027">
    <property type="entry name" value="INTEGRASE_DBD"/>
    <property type="match status" value="1"/>
</dbReference>
<feature type="non-terminal residue" evidence="11">
    <location>
        <position position="256"/>
    </location>
</feature>
<evidence type="ECO:0000256" key="4">
    <source>
        <dbReference type="ARBA" id="ARBA00022723"/>
    </source>
</evidence>
<dbReference type="GO" id="GO:0016779">
    <property type="term" value="F:nucleotidyltransferase activity"/>
    <property type="evidence" value="ECO:0007669"/>
    <property type="project" value="UniProtKB-KW"/>
</dbReference>
<gene>
    <name evidence="11" type="ORF">HGM15179_010300</name>
</gene>
<proteinExistence type="predicted"/>
<dbReference type="SUPFAM" id="SSF50122">
    <property type="entry name" value="DNA-binding domain of retroviral integrase"/>
    <property type="match status" value="1"/>
</dbReference>
<dbReference type="AlphaFoldDB" id="A0A8K1GDM1"/>
<dbReference type="GO" id="GO:0003677">
    <property type="term" value="F:DNA binding"/>
    <property type="evidence" value="ECO:0007669"/>
    <property type="project" value="UniProtKB-KW"/>
</dbReference>
<keyword evidence="4" id="KW-0479">Metal-binding</keyword>
<evidence type="ECO:0000256" key="3">
    <source>
        <dbReference type="ARBA" id="ARBA00022722"/>
    </source>
</evidence>
<evidence type="ECO:0000313" key="11">
    <source>
        <dbReference type="EMBL" id="TRZ16791.1"/>
    </source>
</evidence>
<dbReference type="GO" id="GO:0046872">
    <property type="term" value="F:metal ion binding"/>
    <property type="evidence" value="ECO:0007669"/>
    <property type="project" value="UniProtKB-KW"/>
</dbReference>
<dbReference type="GO" id="GO:0016787">
    <property type="term" value="F:hydrolase activity"/>
    <property type="evidence" value="ECO:0007669"/>
    <property type="project" value="UniProtKB-KW"/>
</dbReference>
<sequence>FECTSSKFAADAKLGCAVDALERRDTWQRDPDTLENGRNAYPEFVLTYLEELNEREEVTQTENCIHHGAWSAAHQEIGSSSAEEVTVLSHRQVLQKNVSNPNEKQLSGPLDAHLMPADPLGETTQLTVALVRKLEEKHPKASAQRIAAATWNEAKNKNKHLAVLINCQHEDGPDPPIFRHFSNNTQAKLKENHPVLIRNPETGQIQGPFGLITWGKGYACVSTGARPEWVPAKSVKPYHLLECIDNSKSREMSKQT</sequence>
<dbReference type="GO" id="GO:0008017">
    <property type="term" value="F:microtubule binding"/>
    <property type="evidence" value="ECO:0007669"/>
    <property type="project" value="InterPro"/>
</dbReference>
<evidence type="ECO:0000256" key="5">
    <source>
        <dbReference type="ARBA" id="ARBA00022759"/>
    </source>
</evidence>
<dbReference type="GO" id="GO:0004519">
    <property type="term" value="F:endonuclease activity"/>
    <property type="evidence" value="ECO:0007669"/>
    <property type="project" value="UniProtKB-KW"/>
</dbReference>
<dbReference type="GO" id="GO:1902412">
    <property type="term" value="P:regulation of mitotic cytokinesis"/>
    <property type="evidence" value="ECO:0007669"/>
    <property type="project" value="InterPro"/>
</dbReference>
<evidence type="ECO:0000256" key="9">
    <source>
        <dbReference type="PROSITE-ProRule" id="PRU00506"/>
    </source>
</evidence>
<dbReference type="PANTHER" id="PTHR46302">
    <property type="entry name" value="DOUBLECORTIN DOMAIN-CONTAINING PROTEIN 1"/>
    <property type="match status" value="1"/>
</dbReference>
<keyword evidence="5" id="KW-0255">Endonuclease</keyword>
<keyword evidence="6" id="KW-0378">Hydrolase</keyword>
<dbReference type="InterPro" id="IPR043188">
    <property type="entry name" value="DCDC1"/>
</dbReference>
<reference evidence="11" key="1">
    <citation type="submission" date="2019-04" db="EMBL/GenBank/DDBJ databases">
        <title>Genome assembly of Zosterops borbonicus 15179.</title>
        <authorList>
            <person name="Leroy T."/>
            <person name="Anselmetti Y."/>
            <person name="Tilak M.-K."/>
            <person name="Nabholz B."/>
        </authorList>
    </citation>
    <scope>NUCLEOTIDE SEQUENCE</scope>
    <source>
        <strain evidence="11">HGM_15179</strain>
        <tissue evidence="11">Muscle</tissue>
    </source>
</reference>
<feature type="DNA-binding region" description="Integrase-type" evidence="9">
    <location>
        <begin position="193"/>
        <end position="240"/>
    </location>
</feature>
<comment type="caution">
    <text evidence="11">The sequence shown here is derived from an EMBL/GenBank/DDBJ whole genome shotgun (WGS) entry which is preliminary data.</text>
</comment>
<evidence type="ECO:0000256" key="1">
    <source>
        <dbReference type="ARBA" id="ARBA00022679"/>
    </source>
</evidence>
<evidence type="ECO:0000256" key="8">
    <source>
        <dbReference type="ARBA" id="ARBA00023125"/>
    </source>
</evidence>
<dbReference type="InterPro" id="IPR036862">
    <property type="entry name" value="Integrase_C_dom_sf_retrovir"/>
</dbReference>
<evidence type="ECO:0000256" key="6">
    <source>
        <dbReference type="ARBA" id="ARBA00022801"/>
    </source>
</evidence>
<dbReference type="Pfam" id="PF00552">
    <property type="entry name" value="IN_DBD_C"/>
    <property type="match status" value="1"/>
</dbReference>
<dbReference type="GO" id="GO:0015074">
    <property type="term" value="P:DNA integration"/>
    <property type="evidence" value="ECO:0007669"/>
    <property type="project" value="UniProtKB-KW"/>
</dbReference>
<name>A0A8K1GDM1_9PASS</name>
<feature type="domain" description="Integrase-type" evidence="10">
    <location>
        <begin position="193"/>
        <end position="240"/>
    </location>
</feature>
<protein>
    <recommendedName>
        <fullName evidence="10">Integrase-type domain-containing protein</fullName>
    </recommendedName>
</protein>
<evidence type="ECO:0000256" key="2">
    <source>
        <dbReference type="ARBA" id="ARBA00022695"/>
    </source>
</evidence>
<keyword evidence="8" id="KW-0238">DNA-binding</keyword>